<evidence type="ECO:0000313" key="9">
    <source>
        <dbReference type="EMBL" id="OGE27326.1"/>
    </source>
</evidence>
<evidence type="ECO:0000256" key="6">
    <source>
        <dbReference type="PIRSR" id="PIRSR000185-3"/>
    </source>
</evidence>
<dbReference type="InterPro" id="IPR046346">
    <property type="entry name" value="Aminoacid_DH-like_N_sf"/>
</dbReference>
<dbReference type="PANTHER" id="PTHR11606:SF13">
    <property type="entry name" value="GLUTAMATE DEHYDROGENASE 1, MITOCHONDRIAL"/>
    <property type="match status" value="1"/>
</dbReference>
<feature type="binding site" evidence="5">
    <location>
        <position position="366"/>
    </location>
    <ligand>
        <name>substrate</name>
    </ligand>
</feature>
<dbReference type="PRINTS" id="PR00082">
    <property type="entry name" value="GLFDHDRGNASE"/>
</dbReference>
<evidence type="ECO:0000256" key="5">
    <source>
        <dbReference type="PIRSR" id="PIRSR000185-2"/>
    </source>
</evidence>
<protein>
    <recommendedName>
        <fullName evidence="3">Glutamate dehydrogenase</fullName>
    </recommendedName>
</protein>
<feature type="active site" description="Proton donor" evidence="4">
    <location>
        <position position="102"/>
    </location>
</feature>
<feature type="binding site" evidence="5">
    <location>
        <position position="66"/>
    </location>
    <ligand>
        <name>substrate</name>
    </ligand>
</feature>
<dbReference type="Pfam" id="PF00208">
    <property type="entry name" value="ELFV_dehydrog"/>
    <property type="match status" value="1"/>
</dbReference>
<dbReference type="InterPro" id="IPR006095">
    <property type="entry name" value="Glu/Leu/Phe/Val/Trp_DH"/>
</dbReference>
<gene>
    <name evidence="9" type="ORF">A2867_00430</name>
</gene>
<dbReference type="InterPro" id="IPR033922">
    <property type="entry name" value="NAD_bind_Glu_DH"/>
</dbReference>
<name>A0A1F5JFB7_9BACT</name>
<dbReference type="PIRSF" id="PIRSF000185">
    <property type="entry name" value="Glu_DH"/>
    <property type="match status" value="1"/>
</dbReference>
<feature type="site" description="Important for catalysis" evidence="6">
    <location>
        <position position="142"/>
    </location>
</feature>
<keyword evidence="5" id="KW-0547">Nucleotide-binding</keyword>
<dbReference type="SUPFAM" id="SSF51735">
    <property type="entry name" value="NAD(P)-binding Rossmann-fold domains"/>
    <property type="match status" value="1"/>
</dbReference>
<dbReference type="Gene3D" id="3.40.50.10860">
    <property type="entry name" value="Leucine Dehydrogenase, chain A, domain 1"/>
    <property type="match status" value="1"/>
</dbReference>
<feature type="binding site" evidence="5">
    <location>
        <position position="90"/>
    </location>
    <ligand>
        <name>substrate</name>
    </ligand>
</feature>
<dbReference type="GO" id="GO:0000166">
    <property type="term" value="F:nucleotide binding"/>
    <property type="evidence" value="ECO:0007669"/>
    <property type="project" value="UniProtKB-KW"/>
</dbReference>
<evidence type="ECO:0000256" key="3">
    <source>
        <dbReference type="PIRNR" id="PIRNR000185"/>
    </source>
</evidence>
<dbReference type="GO" id="GO:0004352">
    <property type="term" value="F:glutamate dehydrogenase (NAD+) activity"/>
    <property type="evidence" value="ECO:0007669"/>
    <property type="project" value="TreeGrafter"/>
</dbReference>
<dbReference type="InterPro" id="IPR006096">
    <property type="entry name" value="Glu/Leu/Phe/Val/Trp_DH_C"/>
</dbReference>
<dbReference type="InterPro" id="IPR036291">
    <property type="entry name" value="NAD(P)-bd_dom_sf"/>
</dbReference>
<evidence type="ECO:0000313" key="10">
    <source>
        <dbReference type="Proteomes" id="UP000177555"/>
    </source>
</evidence>
<feature type="domain" description="Glutamate/phenylalanine/leucine/valine/L-tryptophan dehydrogenase C-terminal" evidence="8">
    <location>
        <begin position="187"/>
        <end position="425"/>
    </location>
</feature>
<dbReference type="Gene3D" id="3.40.50.720">
    <property type="entry name" value="NAD(P)-binding Rossmann-like Domain"/>
    <property type="match status" value="1"/>
</dbReference>
<sequence length="428" mass="47560">MNIFESALKRLKQAAKYEKIPDWFLTSLSTPERTIEVSFPLKRDSGNVELMEGYRVQHNNLLGPYKGGLRFHPNVDMDEVKSLAFWMMIKNAIVDNPFGGSKGGIVIDPKKLSEKELERLTRSFTQMLSPNIGPEIDVPAPDVNTNSKIMDWMAEEFKIQSSKFKIKYNKNELKAVVTGKSVGNGGSLGREEATGLGGFFILEQLIKSLSLKKPLTVAIQGFGNVGSHLAKILYQNGFKVVAVSDSRGGIFENSGVGFNIELVKKCREEKGFLAGCYCIGSVCDLAEKKKGGIVSNEQLLELPVDILIPAALENVVTNKNASKIKAKIIFEMANGPVSAEADEILNKKGILVVPDVLCNGGGVIVSYFEWLQNVKGERWSLEKVNKDLKNKMEHSFEEIWKIYQDRKVDLRTAAYILALQRLSQKINP</sequence>
<dbReference type="PANTHER" id="PTHR11606">
    <property type="entry name" value="GLUTAMATE DEHYDROGENASE"/>
    <property type="match status" value="1"/>
</dbReference>
<evidence type="ECO:0000256" key="1">
    <source>
        <dbReference type="ARBA" id="ARBA00006382"/>
    </source>
</evidence>
<evidence type="ECO:0000256" key="7">
    <source>
        <dbReference type="RuleBase" id="RU004417"/>
    </source>
</evidence>
<accession>A0A1F5JFB7</accession>
<proteinExistence type="inferred from homology"/>
<feature type="binding site" evidence="5">
    <location>
        <position position="224"/>
    </location>
    <ligand>
        <name>NAD(+)</name>
        <dbReference type="ChEBI" id="CHEBI:57540"/>
    </ligand>
</feature>
<comment type="caution">
    <text evidence="9">The sequence shown here is derived from an EMBL/GenBank/DDBJ whole genome shotgun (WGS) entry which is preliminary data.</text>
</comment>
<feature type="binding site" evidence="5">
    <location>
        <position position="194"/>
    </location>
    <ligand>
        <name>NAD(+)</name>
        <dbReference type="ChEBI" id="CHEBI:57540"/>
    </ligand>
</feature>
<reference evidence="9 10" key="1">
    <citation type="journal article" date="2016" name="Nat. Commun.">
        <title>Thousands of microbial genomes shed light on interconnected biogeochemical processes in an aquifer system.</title>
        <authorList>
            <person name="Anantharaman K."/>
            <person name="Brown C.T."/>
            <person name="Hug L.A."/>
            <person name="Sharon I."/>
            <person name="Castelle C.J."/>
            <person name="Probst A.J."/>
            <person name="Thomas B.C."/>
            <person name="Singh A."/>
            <person name="Wilkins M.J."/>
            <person name="Karaoz U."/>
            <person name="Brodie E.L."/>
            <person name="Williams K.H."/>
            <person name="Hubbard S.S."/>
            <person name="Banfield J.F."/>
        </authorList>
    </citation>
    <scope>NUCLEOTIDE SEQUENCE [LARGE SCALE GENOMIC DNA]</scope>
</reference>
<dbReference type="Pfam" id="PF02812">
    <property type="entry name" value="ELFV_dehydrog_N"/>
    <property type="match status" value="1"/>
</dbReference>
<dbReference type="CDD" id="cd01076">
    <property type="entry name" value="NAD_bind_1_Glu_DH"/>
    <property type="match status" value="1"/>
</dbReference>
<dbReference type="InterPro" id="IPR006097">
    <property type="entry name" value="Glu/Leu/Phe/Val/Trp_DH_dimer"/>
</dbReference>
<dbReference type="AlphaFoldDB" id="A0A1F5JFB7"/>
<keyword evidence="5" id="KW-0520">NAD</keyword>
<dbReference type="InterPro" id="IPR014362">
    <property type="entry name" value="Glu_DH"/>
</dbReference>
<dbReference type="Proteomes" id="UP000177555">
    <property type="component" value="Unassembled WGS sequence"/>
</dbReference>
<evidence type="ECO:0000259" key="8">
    <source>
        <dbReference type="SMART" id="SM00839"/>
    </source>
</evidence>
<dbReference type="SMART" id="SM00839">
    <property type="entry name" value="ELFV_dehydrog"/>
    <property type="match status" value="1"/>
</dbReference>
<evidence type="ECO:0000256" key="4">
    <source>
        <dbReference type="PIRSR" id="PIRSR000185-1"/>
    </source>
</evidence>
<keyword evidence="2 3" id="KW-0560">Oxidoreductase</keyword>
<organism evidence="9 10">
    <name type="scientific">Candidatus Daviesbacteria bacterium RIFCSPHIGHO2_01_FULL_40_11</name>
    <dbReference type="NCBI Taxonomy" id="1797762"/>
    <lineage>
        <taxon>Bacteria</taxon>
        <taxon>Candidatus Daviesiibacteriota</taxon>
    </lineage>
</organism>
<dbReference type="EMBL" id="MFCP01000040">
    <property type="protein sequence ID" value="OGE27326.1"/>
    <property type="molecule type" value="Genomic_DNA"/>
</dbReference>
<comment type="similarity">
    <text evidence="1 3 7">Belongs to the Glu/Leu/Phe/Val dehydrogenases family.</text>
</comment>
<dbReference type="GO" id="GO:0006538">
    <property type="term" value="P:L-glutamate catabolic process"/>
    <property type="evidence" value="ECO:0007669"/>
    <property type="project" value="TreeGrafter"/>
</dbReference>
<dbReference type="SUPFAM" id="SSF53223">
    <property type="entry name" value="Aminoacid dehydrogenase-like, N-terminal domain"/>
    <property type="match status" value="1"/>
</dbReference>
<evidence type="ECO:0000256" key="2">
    <source>
        <dbReference type="ARBA" id="ARBA00023002"/>
    </source>
</evidence>